<dbReference type="RefSeq" id="WP_236335322.1">
    <property type="nucleotide sequence ID" value="NZ_JAKIJS010000001.1"/>
</dbReference>
<comment type="caution">
    <text evidence="2">The sequence shown here is derived from an EMBL/GenBank/DDBJ whole genome shotgun (WGS) entry which is preliminary data.</text>
</comment>
<name>A0ABS9H0I3_9BACL</name>
<dbReference type="InterPro" id="IPR000639">
    <property type="entry name" value="Epox_hydrolase-like"/>
</dbReference>
<evidence type="ECO:0000313" key="2">
    <source>
        <dbReference type="EMBL" id="MCF6138512.1"/>
    </source>
</evidence>
<protein>
    <submittedName>
        <fullName evidence="2">Alpha/beta hydrolase</fullName>
    </submittedName>
</protein>
<feature type="domain" description="Serine aminopeptidase S33" evidence="1">
    <location>
        <begin position="37"/>
        <end position="267"/>
    </location>
</feature>
<evidence type="ECO:0000313" key="3">
    <source>
        <dbReference type="Proteomes" id="UP001649381"/>
    </source>
</evidence>
<gene>
    <name evidence="2" type="ORF">L2716_12315</name>
</gene>
<evidence type="ECO:0000259" key="1">
    <source>
        <dbReference type="Pfam" id="PF12146"/>
    </source>
</evidence>
<dbReference type="PANTHER" id="PTHR46438">
    <property type="entry name" value="ALPHA/BETA-HYDROLASES SUPERFAMILY PROTEIN"/>
    <property type="match status" value="1"/>
</dbReference>
<keyword evidence="2" id="KW-0378">Hydrolase</keyword>
<dbReference type="PRINTS" id="PR00412">
    <property type="entry name" value="EPOXHYDRLASE"/>
</dbReference>
<dbReference type="GO" id="GO:0016787">
    <property type="term" value="F:hydrolase activity"/>
    <property type="evidence" value="ECO:0007669"/>
    <property type="project" value="UniProtKB-KW"/>
</dbReference>
<dbReference type="PRINTS" id="PR00111">
    <property type="entry name" value="ABHYDROLASE"/>
</dbReference>
<dbReference type="Proteomes" id="UP001649381">
    <property type="component" value="Unassembled WGS sequence"/>
</dbReference>
<dbReference type="SUPFAM" id="SSF53474">
    <property type="entry name" value="alpha/beta-Hydrolases"/>
    <property type="match status" value="1"/>
</dbReference>
<keyword evidence="3" id="KW-1185">Reference proteome</keyword>
<accession>A0ABS9H0I3</accession>
<dbReference type="InterPro" id="IPR000073">
    <property type="entry name" value="AB_hydrolase_1"/>
</dbReference>
<dbReference type="Pfam" id="PF12146">
    <property type="entry name" value="Hydrolase_4"/>
    <property type="match status" value="1"/>
</dbReference>
<dbReference type="EMBL" id="JAKIJS010000001">
    <property type="protein sequence ID" value="MCF6138512.1"/>
    <property type="molecule type" value="Genomic_DNA"/>
</dbReference>
<dbReference type="Gene3D" id="3.40.50.1820">
    <property type="entry name" value="alpha/beta hydrolase"/>
    <property type="match status" value="1"/>
</dbReference>
<organism evidence="2 3">
    <name type="scientific">Pseudalkalibacillus berkeleyi</name>
    <dbReference type="NCBI Taxonomy" id="1069813"/>
    <lineage>
        <taxon>Bacteria</taxon>
        <taxon>Bacillati</taxon>
        <taxon>Bacillota</taxon>
        <taxon>Bacilli</taxon>
        <taxon>Bacillales</taxon>
        <taxon>Fictibacillaceae</taxon>
        <taxon>Pseudalkalibacillus</taxon>
    </lineage>
</organism>
<reference evidence="2 3" key="1">
    <citation type="submission" date="2022-01" db="EMBL/GenBank/DDBJ databases">
        <title>Alkalihalobacillus sp. EGI L200015, a novel bacterium isolated from a salt lake sediment.</title>
        <authorList>
            <person name="Gao L."/>
            <person name="Fang B.-Z."/>
            <person name="Li W.-J."/>
        </authorList>
    </citation>
    <scope>NUCLEOTIDE SEQUENCE [LARGE SCALE GENOMIC DNA]</scope>
    <source>
        <strain evidence="2 3">KCTC 12718</strain>
    </source>
</reference>
<dbReference type="PANTHER" id="PTHR46438:SF11">
    <property type="entry name" value="LIPASE-RELATED"/>
    <property type="match status" value="1"/>
</dbReference>
<dbReference type="InterPro" id="IPR029058">
    <property type="entry name" value="AB_hydrolase_fold"/>
</dbReference>
<dbReference type="InterPro" id="IPR022742">
    <property type="entry name" value="Hydrolase_4"/>
</dbReference>
<proteinExistence type="predicted"/>
<sequence>MVAMTMVPEVNTSKELLLQNTKLYYEHHPHSDTEAPTIIMIHGFLSSCFSFRKLIPELKKQFHIYAIDLPGFGRSEKSRTFFYSLKNYGQLVVDFIDHLQLKNPYIIGHSMGGQVAMHASRIAPEKIKKLILIGCSGYLKRPSPFVVRCSYLPFFVYVIKHWVSRKGVKDNLMTVVHNPALINEELINGYAQPFSDAETFHALIRVLRHREGDMSPEELKEVKVPVLLLWGRYDRIIPLPVGQRLVNDLPDAKLKVYDNAGHLLPEEIPMEISEEICSFLNFI</sequence>